<dbReference type="PANTHER" id="PTHR11157">
    <property type="entry name" value="FATTY ACID ACYL TRANSFERASE-RELATED"/>
    <property type="match status" value="1"/>
</dbReference>
<comment type="caution">
    <text evidence="11">The sequence shown here is derived from an EMBL/GenBank/DDBJ whole genome shotgun (WGS) entry which is preliminary data.</text>
</comment>
<evidence type="ECO:0000256" key="9">
    <source>
        <dbReference type="ARBA" id="ARBA00023160"/>
    </source>
</evidence>
<keyword evidence="5 10" id="KW-0276">Fatty acid metabolism</keyword>
<dbReference type="GO" id="GO:0016020">
    <property type="term" value="C:membrane"/>
    <property type="evidence" value="ECO:0007669"/>
    <property type="project" value="UniProtKB-SubCell"/>
</dbReference>
<dbReference type="EMBL" id="JABFTP020000042">
    <property type="protein sequence ID" value="KAL3270861.1"/>
    <property type="molecule type" value="Genomic_DNA"/>
</dbReference>
<accession>A0ABD2MWQ4</accession>
<organism evidence="11 12">
    <name type="scientific">Cryptolaemus montrouzieri</name>
    <dbReference type="NCBI Taxonomy" id="559131"/>
    <lineage>
        <taxon>Eukaryota</taxon>
        <taxon>Metazoa</taxon>
        <taxon>Ecdysozoa</taxon>
        <taxon>Arthropoda</taxon>
        <taxon>Hexapoda</taxon>
        <taxon>Insecta</taxon>
        <taxon>Pterygota</taxon>
        <taxon>Neoptera</taxon>
        <taxon>Endopterygota</taxon>
        <taxon>Coleoptera</taxon>
        <taxon>Polyphaga</taxon>
        <taxon>Cucujiformia</taxon>
        <taxon>Coccinelloidea</taxon>
        <taxon>Coccinellidae</taxon>
        <taxon>Scymninae</taxon>
        <taxon>Scymnini</taxon>
        <taxon>Cryptolaemus</taxon>
    </lineage>
</organism>
<keyword evidence="3 10" id="KW-0808">Transferase</keyword>
<dbReference type="AlphaFoldDB" id="A0ABD2MWQ4"/>
<evidence type="ECO:0000256" key="3">
    <source>
        <dbReference type="ARBA" id="ARBA00022679"/>
    </source>
</evidence>
<evidence type="ECO:0000256" key="6">
    <source>
        <dbReference type="ARBA" id="ARBA00022989"/>
    </source>
</evidence>
<feature type="transmembrane region" description="Helical" evidence="10">
    <location>
        <begin position="122"/>
        <end position="139"/>
    </location>
</feature>
<dbReference type="GO" id="GO:0009922">
    <property type="term" value="F:fatty acid elongase activity"/>
    <property type="evidence" value="ECO:0007669"/>
    <property type="project" value="UniProtKB-EC"/>
</dbReference>
<evidence type="ECO:0000256" key="1">
    <source>
        <dbReference type="ARBA" id="ARBA00004141"/>
    </source>
</evidence>
<dbReference type="InterPro" id="IPR002076">
    <property type="entry name" value="ELO_fam"/>
</dbReference>
<protein>
    <recommendedName>
        <fullName evidence="10">Elongation of very long chain fatty acids protein</fullName>
        <ecNumber evidence="10">2.3.1.199</ecNumber>
    </recommendedName>
    <alternativeName>
        <fullName evidence="10">Very-long-chain 3-oxoacyl-CoA synthase</fullName>
    </alternativeName>
</protein>
<feature type="transmembrane region" description="Helical" evidence="10">
    <location>
        <begin position="145"/>
        <end position="164"/>
    </location>
</feature>
<keyword evidence="8 10" id="KW-0472">Membrane</keyword>
<evidence type="ECO:0000256" key="7">
    <source>
        <dbReference type="ARBA" id="ARBA00023098"/>
    </source>
</evidence>
<comment type="subcellular location">
    <subcellularLocation>
        <location evidence="1">Membrane</location>
        <topology evidence="1">Multi-pass membrane protein</topology>
    </subcellularLocation>
</comment>
<proteinExistence type="inferred from homology"/>
<evidence type="ECO:0000256" key="2">
    <source>
        <dbReference type="ARBA" id="ARBA00022516"/>
    </source>
</evidence>
<evidence type="ECO:0000256" key="4">
    <source>
        <dbReference type="ARBA" id="ARBA00022692"/>
    </source>
</evidence>
<evidence type="ECO:0000256" key="10">
    <source>
        <dbReference type="RuleBase" id="RU361115"/>
    </source>
</evidence>
<dbReference type="Proteomes" id="UP001516400">
    <property type="component" value="Unassembled WGS sequence"/>
</dbReference>
<comment type="catalytic activity">
    <reaction evidence="10">
        <text>a very-long-chain acyl-CoA + malonyl-CoA + H(+) = a very-long-chain 3-oxoacyl-CoA + CO2 + CoA</text>
        <dbReference type="Rhea" id="RHEA:32727"/>
        <dbReference type="ChEBI" id="CHEBI:15378"/>
        <dbReference type="ChEBI" id="CHEBI:16526"/>
        <dbReference type="ChEBI" id="CHEBI:57287"/>
        <dbReference type="ChEBI" id="CHEBI:57384"/>
        <dbReference type="ChEBI" id="CHEBI:90725"/>
        <dbReference type="ChEBI" id="CHEBI:90736"/>
        <dbReference type="EC" id="2.3.1.199"/>
    </reaction>
</comment>
<dbReference type="GO" id="GO:0006633">
    <property type="term" value="P:fatty acid biosynthetic process"/>
    <property type="evidence" value="ECO:0007669"/>
    <property type="project" value="UniProtKB-KW"/>
</dbReference>
<comment type="similarity">
    <text evidence="10">Belongs to the ELO family.</text>
</comment>
<keyword evidence="7 10" id="KW-0443">Lipid metabolism</keyword>
<feature type="transmembrane region" description="Helical" evidence="10">
    <location>
        <begin position="207"/>
        <end position="231"/>
    </location>
</feature>
<evidence type="ECO:0000256" key="5">
    <source>
        <dbReference type="ARBA" id="ARBA00022832"/>
    </source>
</evidence>
<evidence type="ECO:0000256" key="8">
    <source>
        <dbReference type="ARBA" id="ARBA00023136"/>
    </source>
</evidence>
<dbReference type="PANTHER" id="PTHR11157:SF21">
    <property type="entry name" value="ELONGATION OF VERY LONG CHAIN FATTY ACIDS PROTEIN"/>
    <property type="match status" value="1"/>
</dbReference>
<feature type="transmembrane region" description="Helical" evidence="10">
    <location>
        <begin position="26"/>
        <end position="45"/>
    </location>
</feature>
<reference evidence="11 12" key="1">
    <citation type="journal article" date="2021" name="BMC Biol.">
        <title>Horizontally acquired antibacterial genes associated with adaptive radiation of ladybird beetles.</title>
        <authorList>
            <person name="Li H.S."/>
            <person name="Tang X.F."/>
            <person name="Huang Y.H."/>
            <person name="Xu Z.Y."/>
            <person name="Chen M.L."/>
            <person name="Du X.Y."/>
            <person name="Qiu B.Y."/>
            <person name="Chen P.T."/>
            <person name="Zhang W."/>
            <person name="Slipinski A."/>
            <person name="Escalona H.E."/>
            <person name="Waterhouse R.M."/>
            <person name="Zwick A."/>
            <person name="Pang H."/>
        </authorList>
    </citation>
    <scope>NUCLEOTIDE SEQUENCE [LARGE SCALE GENOMIC DNA]</scope>
    <source>
        <strain evidence="11">SYSU2018</strain>
    </source>
</reference>
<keyword evidence="2 10" id="KW-0444">Lipid biosynthesis</keyword>
<keyword evidence="12" id="KW-1185">Reference proteome</keyword>
<dbReference type="EC" id="2.3.1.199" evidence="10"/>
<keyword evidence="4 10" id="KW-0812">Transmembrane</keyword>
<keyword evidence="6 10" id="KW-1133">Transmembrane helix</keyword>
<keyword evidence="9 10" id="KW-0275">Fatty acid biosynthesis</keyword>
<feature type="transmembrane region" description="Helical" evidence="10">
    <location>
        <begin position="184"/>
        <end position="201"/>
    </location>
</feature>
<name>A0ABD2MWQ4_9CUCU</name>
<dbReference type="Pfam" id="PF01151">
    <property type="entry name" value="ELO"/>
    <property type="match status" value="1"/>
</dbReference>
<sequence>MFSFYDVMDNYNYLMEHVADQRTKDYWILTSPLKPILIFVIYLYLTKKFLPNLFKRISLIQGYSSLEKKICFCSPVDYSDTPESRLELDLVNWYYLLKVYDLLDTVFFVLRKRERQITFLHLYHHAMMVTFPWIGAKFVPGGSTIYIGVFNVIVHIVMYFYYAITLWNSGSKKNLWWKKHLTQLQLLQFFSLASMAIAILLNKDCSFPKGIVLLALVQNSFLIFLFGKFYYFAYIAPSNKDAELTKIKAS</sequence>
<evidence type="ECO:0000313" key="11">
    <source>
        <dbReference type="EMBL" id="KAL3270861.1"/>
    </source>
</evidence>
<gene>
    <name evidence="11" type="ORF">HHI36_021379</name>
</gene>
<evidence type="ECO:0000313" key="12">
    <source>
        <dbReference type="Proteomes" id="UP001516400"/>
    </source>
</evidence>